<feature type="active site" evidence="3">
    <location>
        <position position="296"/>
    </location>
</feature>
<dbReference type="InterPro" id="IPR027519">
    <property type="entry name" value="KFase_ver/fungi-typ"/>
</dbReference>
<evidence type="ECO:0000259" key="4">
    <source>
        <dbReference type="Pfam" id="PF20434"/>
    </source>
</evidence>
<dbReference type="InterPro" id="IPR029058">
    <property type="entry name" value="AB_hydrolase_fold"/>
</dbReference>
<dbReference type="SUPFAM" id="SSF53474">
    <property type="entry name" value="alpha/beta-Hydrolases"/>
    <property type="match status" value="1"/>
</dbReference>
<sequence>MLIRPTYPYHRNSIPYGEEHALQTIDICVPRPIDDQYRHQAVWVVFIHGGAWCDPLQDSKELQPALEQLLKNESYASTLNHIAGFASINYGLSTSKPDDKSLDVKHPQHIQDVIRALGWLRENYGVGDYENDQQAWRYLVVGHSCGATLAMQLCMSYSQSWGHEAFGSWTGSPPVAVVGLEGIYDLSLLNRNHIDQPFYAQFLAGAFRSNQKLWDEVSPVHGNYDAAYKMKGMKLVVLAHSDEDELVEWEQATTMKSKLVGSGWKDYMEGSLDADTAAKQSGSERQVRILKLTGLHDEIWSKGSGVRIAIESTIRALFV</sequence>
<dbReference type="HAMAP" id="MF_03014">
    <property type="entry name" value="KFase"/>
    <property type="match status" value="1"/>
</dbReference>
<evidence type="ECO:0000313" key="6">
    <source>
        <dbReference type="Proteomes" id="UP000800235"/>
    </source>
</evidence>
<accession>A0A9P4P382</accession>
<reference evidence="5" key="1">
    <citation type="journal article" date="2020" name="Stud. Mycol.">
        <title>101 Dothideomycetes genomes: a test case for predicting lifestyles and emergence of pathogens.</title>
        <authorList>
            <person name="Haridas S."/>
            <person name="Albert R."/>
            <person name="Binder M."/>
            <person name="Bloem J."/>
            <person name="Labutti K."/>
            <person name="Salamov A."/>
            <person name="Andreopoulos B."/>
            <person name="Baker S."/>
            <person name="Barry K."/>
            <person name="Bills G."/>
            <person name="Bluhm B."/>
            <person name="Cannon C."/>
            <person name="Castanera R."/>
            <person name="Culley D."/>
            <person name="Daum C."/>
            <person name="Ezra D."/>
            <person name="Gonzalez J."/>
            <person name="Henrissat B."/>
            <person name="Kuo A."/>
            <person name="Liang C."/>
            <person name="Lipzen A."/>
            <person name="Lutzoni F."/>
            <person name="Magnuson J."/>
            <person name="Mondo S."/>
            <person name="Nolan M."/>
            <person name="Ohm R."/>
            <person name="Pangilinan J."/>
            <person name="Park H.-J."/>
            <person name="Ramirez L."/>
            <person name="Alfaro M."/>
            <person name="Sun H."/>
            <person name="Tritt A."/>
            <person name="Yoshinaga Y."/>
            <person name="Zwiers L.-H."/>
            <person name="Turgeon B."/>
            <person name="Goodwin S."/>
            <person name="Spatafora J."/>
            <person name="Crous P."/>
            <person name="Grigoriev I."/>
        </authorList>
    </citation>
    <scope>NUCLEOTIDE SEQUENCE</scope>
    <source>
        <strain evidence="5">CBS 130266</strain>
    </source>
</reference>
<comment type="pathway">
    <text evidence="3">Amino-acid degradation; L-tryptophan degradation via kynurenine pathway; L-kynurenine from L-tryptophan: step 2/2.</text>
</comment>
<dbReference type="GO" id="GO:0004061">
    <property type="term" value="F:arylformamidase activity"/>
    <property type="evidence" value="ECO:0007669"/>
    <property type="project" value="UniProtKB-UniRule"/>
</dbReference>
<dbReference type="Pfam" id="PF20434">
    <property type="entry name" value="BD-FAE"/>
    <property type="match status" value="1"/>
</dbReference>
<evidence type="ECO:0000313" key="5">
    <source>
        <dbReference type="EMBL" id="KAF2436500.1"/>
    </source>
</evidence>
<dbReference type="GO" id="GO:0034354">
    <property type="term" value="P:'de novo' NAD+ biosynthetic process from L-tryptophan"/>
    <property type="evidence" value="ECO:0007669"/>
    <property type="project" value="UniProtKB-UniRule"/>
</dbReference>
<comment type="catalytic activity">
    <reaction evidence="3">
        <text>N-formyl-L-kynurenine + H2O = L-kynurenine + formate + H(+)</text>
        <dbReference type="Rhea" id="RHEA:13009"/>
        <dbReference type="ChEBI" id="CHEBI:15377"/>
        <dbReference type="ChEBI" id="CHEBI:15378"/>
        <dbReference type="ChEBI" id="CHEBI:15740"/>
        <dbReference type="ChEBI" id="CHEBI:57959"/>
        <dbReference type="ChEBI" id="CHEBI:58629"/>
        <dbReference type="EC" id="3.5.1.9"/>
    </reaction>
</comment>
<organism evidence="5 6">
    <name type="scientific">Tothia fuscella</name>
    <dbReference type="NCBI Taxonomy" id="1048955"/>
    <lineage>
        <taxon>Eukaryota</taxon>
        <taxon>Fungi</taxon>
        <taxon>Dikarya</taxon>
        <taxon>Ascomycota</taxon>
        <taxon>Pezizomycotina</taxon>
        <taxon>Dothideomycetes</taxon>
        <taxon>Pleosporomycetidae</taxon>
        <taxon>Venturiales</taxon>
        <taxon>Cylindrosympodiaceae</taxon>
        <taxon>Tothia</taxon>
    </lineage>
</organism>
<name>A0A9P4P382_9PEZI</name>
<gene>
    <name evidence="5" type="ORF">EJ08DRAFT_644839</name>
</gene>
<comment type="subunit">
    <text evidence="3">Homodimer.</text>
</comment>
<dbReference type="Gene3D" id="3.40.50.1820">
    <property type="entry name" value="alpha/beta hydrolase"/>
    <property type="match status" value="1"/>
</dbReference>
<dbReference type="InterPro" id="IPR049492">
    <property type="entry name" value="BD-FAE-like_dom"/>
</dbReference>
<comment type="function">
    <text evidence="3">Catalyzes the hydrolysis of N-formyl-L-kynurenine to L-kynurenine, the second step in the kynurenine pathway of tryptophan degradation. Kynurenine may be further oxidized to nicotinic acid, NAD(H) and NADP(H). Required for elimination of toxic metabolites.</text>
</comment>
<feature type="domain" description="BD-FAE-like" evidence="4">
    <location>
        <begin position="38"/>
        <end position="259"/>
    </location>
</feature>
<keyword evidence="1 3" id="KW-0378">Hydrolase</keyword>
<feature type="short sequence motif" description="HGGXW" evidence="3">
    <location>
        <begin position="48"/>
        <end position="52"/>
    </location>
</feature>
<comment type="similarity">
    <text evidence="3">Belongs to the kynurenine formamidase family.</text>
</comment>
<feature type="active site" description="Nucleophile" evidence="3">
    <location>
        <position position="144"/>
    </location>
</feature>
<dbReference type="EMBL" id="MU007010">
    <property type="protein sequence ID" value="KAF2436500.1"/>
    <property type="molecule type" value="Genomic_DNA"/>
</dbReference>
<dbReference type="AlphaFoldDB" id="A0A9P4P382"/>
<dbReference type="GO" id="GO:0019441">
    <property type="term" value="P:L-tryptophan catabolic process to kynurenine"/>
    <property type="evidence" value="ECO:0007669"/>
    <property type="project" value="UniProtKB-UniRule"/>
</dbReference>
<keyword evidence="6" id="KW-1185">Reference proteome</keyword>
<evidence type="ECO:0000256" key="2">
    <source>
        <dbReference type="ARBA" id="ARBA00023079"/>
    </source>
</evidence>
<evidence type="ECO:0000256" key="1">
    <source>
        <dbReference type="ARBA" id="ARBA00022801"/>
    </source>
</evidence>
<evidence type="ECO:0000256" key="3">
    <source>
        <dbReference type="HAMAP-Rule" id="MF_03014"/>
    </source>
</evidence>
<dbReference type="OrthoDB" id="420264at2759"/>
<dbReference type="Proteomes" id="UP000800235">
    <property type="component" value="Unassembled WGS sequence"/>
</dbReference>
<feature type="active site" evidence="3">
    <location>
        <position position="244"/>
    </location>
</feature>
<keyword evidence="2 3" id="KW-0823">Tryptophan catabolism</keyword>
<comment type="caution">
    <text evidence="5">The sequence shown here is derived from an EMBL/GenBank/DDBJ whole genome shotgun (WGS) entry which is preliminary data.</text>
</comment>
<proteinExistence type="inferred from homology"/>
<comment type="domain">
    <text evidence="3">The main chain amide nitrogen atoms of the second glycine and its adjacent residue in the HGGXW motif define the oxyanion hole, and stabilize the oxyanion that forms during the nucleophilic attack by the catalytic serine during substrate cleavage.</text>
</comment>
<dbReference type="InterPro" id="IPR050300">
    <property type="entry name" value="GDXG_lipolytic_enzyme"/>
</dbReference>
<dbReference type="PANTHER" id="PTHR48081">
    <property type="entry name" value="AB HYDROLASE SUPERFAMILY PROTEIN C4A8.06C"/>
    <property type="match status" value="1"/>
</dbReference>
<dbReference type="PANTHER" id="PTHR48081:SF33">
    <property type="entry name" value="KYNURENINE FORMAMIDASE"/>
    <property type="match status" value="1"/>
</dbReference>
<dbReference type="EC" id="3.5.1.9" evidence="3"/>
<protein>
    <recommendedName>
        <fullName evidence="3">Kynurenine formamidase</fullName>
        <shortName evidence="3">KFA</shortName>
        <shortName evidence="3">KFase</shortName>
        <ecNumber evidence="3">3.5.1.9</ecNumber>
    </recommendedName>
    <alternativeName>
        <fullName evidence="3">Arylformamidase</fullName>
    </alternativeName>
    <alternativeName>
        <fullName evidence="3">N-formylkynurenine formamidase</fullName>
        <shortName evidence="3">FKF</shortName>
    </alternativeName>
</protein>